<proteinExistence type="inferred from homology"/>
<comment type="similarity">
    <text evidence="2 7">Belongs to the DedA family.</text>
</comment>
<reference evidence="9 10" key="1">
    <citation type="submission" date="2023-09" db="EMBL/GenBank/DDBJ databases">
        <title>Xinfangfangia sedmenti sp. nov., isolated the sedment.</title>
        <authorList>
            <person name="Xu L."/>
        </authorList>
    </citation>
    <scope>NUCLEOTIDE SEQUENCE [LARGE SCALE GENOMIC DNA]</scope>
    <source>
        <strain evidence="9 10">LG-4</strain>
    </source>
</reference>
<feature type="transmembrane region" description="Helical" evidence="7">
    <location>
        <begin position="21"/>
        <end position="54"/>
    </location>
</feature>
<protein>
    <submittedName>
        <fullName evidence="9">DedA family protein</fullName>
    </submittedName>
</protein>
<comment type="caution">
    <text evidence="7">Lacks conserved residue(s) required for the propagation of feature annotation.</text>
</comment>
<evidence type="ECO:0000256" key="2">
    <source>
        <dbReference type="ARBA" id="ARBA00010792"/>
    </source>
</evidence>
<evidence type="ECO:0000256" key="5">
    <source>
        <dbReference type="ARBA" id="ARBA00022989"/>
    </source>
</evidence>
<comment type="subcellular location">
    <subcellularLocation>
        <location evidence="1 7">Cell membrane</location>
        <topology evidence="1 7">Multi-pass membrane protein</topology>
    </subcellularLocation>
</comment>
<dbReference type="Pfam" id="PF09335">
    <property type="entry name" value="VTT_dom"/>
    <property type="match status" value="1"/>
</dbReference>
<organism evidence="9 10">
    <name type="scientific">Ruixingdingia sedimenti</name>
    <dbReference type="NCBI Taxonomy" id="3073604"/>
    <lineage>
        <taxon>Bacteria</taxon>
        <taxon>Pseudomonadati</taxon>
        <taxon>Pseudomonadota</taxon>
        <taxon>Alphaproteobacteria</taxon>
        <taxon>Rhodobacterales</taxon>
        <taxon>Paracoccaceae</taxon>
        <taxon>Ruixingdingia</taxon>
    </lineage>
</organism>
<gene>
    <name evidence="9" type="ORF">RGD00_13960</name>
</gene>
<comment type="caution">
    <text evidence="9">The sequence shown here is derived from an EMBL/GenBank/DDBJ whole genome shotgun (WGS) entry which is preliminary data.</text>
</comment>
<dbReference type="InterPro" id="IPR032816">
    <property type="entry name" value="VTT_dom"/>
</dbReference>
<keyword evidence="6 7" id="KW-0472">Membrane</keyword>
<feature type="domain" description="VTT" evidence="8">
    <location>
        <begin position="39"/>
        <end position="156"/>
    </location>
</feature>
<evidence type="ECO:0000256" key="3">
    <source>
        <dbReference type="ARBA" id="ARBA00022475"/>
    </source>
</evidence>
<dbReference type="PANTHER" id="PTHR30353">
    <property type="entry name" value="INNER MEMBRANE PROTEIN DEDA-RELATED"/>
    <property type="match status" value="1"/>
</dbReference>
<evidence type="ECO:0000259" key="8">
    <source>
        <dbReference type="Pfam" id="PF09335"/>
    </source>
</evidence>
<dbReference type="EMBL" id="JAVKPH010000016">
    <property type="protein sequence ID" value="MDR5653715.1"/>
    <property type="molecule type" value="Genomic_DNA"/>
</dbReference>
<dbReference type="InterPro" id="IPR032818">
    <property type="entry name" value="DedA-like"/>
</dbReference>
<evidence type="ECO:0000256" key="7">
    <source>
        <dbReference type="RuleBase" id="RU367016"/>
    </source>
</evidence>
<keyword evidence="3 7" id="KW-1003">Cell membrane</keyword>
<name>A0ABU1FA08_9RHOB</name>
<accession>A0ABU1FA08</accession>
<keyword evidence="4 7" id="KW-0812">Transmembrane</keyword>
<dbReference type="RefSeq" id="WP_310457953.1">
    <property type="nucleotide sequence ID" value="NZ_JAVKPH010000016.1"/>
</dbReference>
<keyword evidence="5 7" id="KW-1133">Transmembrane helix</keyword>
<evidence type="ECO:0000313" key="10">
    <source>
        <dbReference type="Proteomes" id="UP001247754"/>
    </source>
</evidence>
<evidence type="ECO:0000256" key="1">
    <source>
        <dbReference type="ARBA" id="ARBA00004651"/>
    </source>
</evidence>
<evidence type="ECO:0000256" key="4">
    <source>
        <dbReference type="ARBA" id="ARBA00022692"/>
    </source>
</evidence>
<feature type="transmembrane region" description="Helical" evidence="7">
    <location>
        <begin position="100"/>
        <end position="121"/>
    </location>
</feature>
<sequence>MDQILDAIVAFVSAHRAWAGYLAFVFALCETIAFISILIPSTAILIGVGALVATGGLDFTPIWVGGALGALAGSNLSYWLGWRYGGRLLALPPLNRYPEFVDSGTAAFARWGAVTVLIGHFFGPLRSVVFLMSGMARMPLWQFQAFNLLGAVAWAWAIPKSGELGGSALGHIWSLVFGG</sequence>
<keyword evidence="10" id="KW-1185">Reference proteome</keyword>
<evidence type="ECO:0000313" key="9">
    <source>
        <dbReference type="EMBL" id="MDR5653715.1"/>
    </source>
</evidence>
<evidence type="ECO:0000256" key="6">
    <source>
        <dbReference type="ARBA" id="ARBA00023136"/>
    </source>
</evidence>
<dbReference type="PANTHER" id="PTHR30353:SF15">
    <property type="entry name" value="INNER MEMBRANE PROTEIN YABI"/>
    <property type="match status" value="1"/>
</dbReference>
<dbReference type="Proteomes" id="UP001247754">
    <property type="component" value="Unassembled WGS sequence"/>
</dbReference>
<feature type="transmembrane region" description="Helical" evidence="7">
    <location>
        <begin position="60"/>
        <end position="80"/>
    </location>
</feature>